<protein>
    <submittedName>
        <fullName evidence="3">Acyltransferase family protein</fullName>
        <ecNumber evidence="3">2.3.-.-</ecNumber>
    </submittedName>
</protein>
<feature type="domain" description="Acyltransferase 3" evidence="2">
    <location>
        <begin position="15"/>
        <end position="362"/>
    </location>
</feature>
<dbReference type="PANTHER" id="PTHR23028">
    <property type="entry name" value="ACETYLTRANSFERASE"/>
    <property type="match status" value="1"/>
</dbReference>
<evidence type="ECO:0000259" key="2">
    <source>
        <dbReference type="Pfam" id="PF01757"/>
    </source>
</evidence>
<dbReference type="Pfam" id="PF01757">
    <property type="entry name" value="Acyl_transf_3"/>
    <property type="match status" value="1"/>
</dbReference>
<keyword evidence="3" id="KW-0808">Transferase</keyword>
<feature type="transmembrane region" description="Helical" evidence="1">
    <location>
        <begin position="243"/>
        <end position="261"/>
    </location>
</feature>
<reference evidence="4" key="1">
    <citation type="journal article" date="2019" name="Int. J. Syst. Evol. Microbiol.">
        <title>The Global Catalogue of Microorganisms (GCM) 10K type strain sequencing project: providing services to taxonomists for standard genome sequencing and annotation.</title>
        <authorList>
            <consortium name="The Broad Institute Genomics Platform"/>
            <consortium name="The Broad Institute Genome Sequencing Center for Infectious Disease"/>
            <person name="Wu L."/>
            <person name="Ma J."/>
        </authorList>
    </citation>
    <scope>NUCLEOTIDE SEQUENCE [LARGE SCALE GENOMIC DNA]</scope>
    <source>
        <strain evidence="4">CCUG 30340</strain>
    </source>
</reference>
<feature type="transmembrane region" description="Helical" evidence="1">
    <location>
        <begin position="98"/>
        <end position="116"/>
    </location>
</feature>
<feature type="transmembrane region" description="Helical" evidence="1">
    <location>
        <begin position="48"/>
        <end position="78"/>
    </location>
</feature>
<feature type="transmembrane region" description="Helical" evidence="1">
    <location>
        <begin position="273"/>
        <end position="293"/>
    </location>
</feature>
<feature type="transmembrane region" description="Helical" evidence="1">
    <location>
        <begin position="213"/>
        <end position="231"/>
    </location>
</feature>
<keyword evidence="4" id="KW-1185">Reference proteome</keyword>
<feature type="transmembrane region" description="Helical" evidence="1">
    <location>
        <begin position="340"/>
        <end position="362"/>
    </location>
</feature>
<dbReference type="GO" id="GO:0016746">
    <property type="term" value="F:acyltransferase activity"/>
    <property type="evidence" value="ECO:0007669"/>
    <property type="project" value="UniProtKB-KW"/>
</dbReference>
<dbReference type="EMBL" id="JBHSHD010000008">
    <property type="protein sequence ID" value="MFC4820984.1"/>
    <property type="molecule type" value="Genomic_DNA"/>
</dbReference>
<keyword evidence="1" id="KW-1133">Transmembrane helix</keyword>
<keyword evidence="3" id="KW-0012">Acyltransferase</keyword>
<keyword evidence="1" id="KW-0812">Transmembrane</keyword>
<dbReference type="RefSeq" id="WP_380021178.1">
    <property type="nucleotide sequence ID" value="NZ_JBHSHD010000008.1"/>
</dbReference>
<feature type="transmembrane region" description="Helical" evidence="1">
    <location>
        <begin position="172"/>
        <end position="192"/>
    </location>
</feature>
<organism evidence="3 4">
    <name type="scientific">Dokdonella ginsengisoli</name>
    <dbReference type="NCBI Taxonomy" id="363846"/>
    <lineage>
        <taxon>Bacteria</taxon>
        <taxon>Pseudomonadati</taxon>
        <taxon>Pseudomonadota</taxon>
        <taxon>Gammaproteobacteria</taxon>
        <taxon>Lysobacterales</taxon>
        <taxon>Rhodanobacteraceae</taxon>
        <taxon>Dokdonella</taxon>
    </lineage>
</organism>
<dbReference type="InterPro" id="IPR050879">
    <property type="entry name" value="Acyltransferase_3"/>
</dbReference>
<evidence type="ECO:0000256" key="1">
    <source>
        <dbReference type="SAM" id="Phobius"/>
    </source>
</evidence>
<accession>A0ABV9QZN9</accession>
<comment type="caution">
    <text evidence="3">The sequence shown here is derived from an EMBL/GenBank/DDBJ whole genome shotgun (WGS) entry which is preliminary data.</text>
</comment>
<feature type="transmembrane region" description="Helical" evidence="1">
    <location>
        <begin position="12"/>
        <end position="36"/>
    </location>
</feature>
<dbReference type="Proteomes" id="UP001595886">
    <property type="component" value="Unassembled WGS sequence"/>
</dbReference>
<feature type="transmembrane region" description="Helical" evidence="1">
    <location>
        <begin position="305"/>
        <end position="328"/>
    </location>
</feature>
<keyword evidence="1" id="KW-0472">Membrane</keyword>
<sequence length="381" mass="42371">MPADSASGVRDYFPALTGLRGVAAGWVMLLHLWLMAEAPRVAPFGLDLTPLLACGFLGVDLFFVLSGFLLGLPFLAWAQGLRPMPDLPRFLKRRALRVLPAFYVQLAILVLAGWLVSGAWPVDWRQLLAYLSMEFVFFEVVGPLLNGVWWSLPVEWNFYLVLPLLGFAFARARWWLVALGVLVAVVGFRLACYDWLLERRMSGLFSYPSIIQLPARLDEFLFGMLGAWFHLRGVRPSPRTLHVLLAAGLAGVGAVIAVIYGRGDIFATADAPWIFVHATLIGAALALIVYASAERARLAEALFSGRVLAFLGTISYSLYLWHAVVFQVAQRSGLTHWRPIANFATLALLLIPVALLLSWLSYRLTEHPFLVTAPAARWDRR</sequence>
<gene>
    <name evidence="3" type="ORF">ACFO6Q_11655</name>
</gene>
<evidence type="ECO:0000313" key="3">
    <source>
        <dbReference type="EMBL" id="MFC4820984.1"/>
    </source>
</evidence>
<evidence type="ECO:0000313" key="4">
    <source>
        <dbReference type="Proteomes" id="UP001595886"/>
    </source>
</evidence>
<dbReference type="PANTHER" id="PTHR23028:SF53">
    <property type="entry name" value="ACYL_TRANSF_3 DOMAIN-CONTAINING PROTEIN"/>
    <property type="match status" value="1"/>
</dbReference>
<dbReference type="EC" id="2.3.-.-" evidence="3"/>
<proteinExistence type="predicted"/>
<dbReference type="InterPro" id="IPR002656">
    <property type="entry name" value="Acyl_transf_3_dom"/>
</dbReference>
<name>A0ABV9QZN9_9GAMM</name>